<dbReference type="AlphaFoldDB" id="A0A2B4SFE7"/>
<reference evidence="2" key="1">
    <citation type="journal article" date="2017" name="bioRxiv">
        <title>Comparative analysis of the genomes of Stylophora pistillata and Acropora digitifera provides evidence for extensive differences between species of corals.</title>
        <authorList>
            <person name="Voolstra C.R."/>
            <person name="Li Y."/>
            <person name="Liew Y.J."/>
            <person name="Baumgarten S."/>
            <person name="Zoccola D."/>
            <person name="Flot J.-F."/>
            <person name="Tambutte S."/>
            <person name="Allemand D."/>
            <person name="Aranda M."/>
        </authorList>
    </citation>
    <scope>NUCLEOTIDE SEQUENCE [LARGE SCALE GENOMIC DNA]</scope>
</reference>
<organism evidence="1 2">
    <name type="scientific">Stylophora pistillata</name>
    <name type="common">Smooth cauliflower coral</name>
    <dbReference type="NCBI Taxonomy" id="50429"/>
    <lineage>
        <taxon>Eukaryota</taxon>
        <taxon>Metazoa</taxon>
        <taxon>Cnidaria</taxon>
        <taxon>Anthozoa</taxon>
        <taxon>Hexacorallia</taxon>
        <taxon>Scleractinia</taxon>
        <taxon>Astrocoeniina</taxon>
        <taxon>Pocilloporidae</taxon>
        <taxon>Stylophora</taxon>
    </lineage>
</organism>
<comment type="caution">
    <text evidence="1">The sequence shown here is derived from an EMBL/GenBank/DDBJ whole genome shotgun (WGS) entry which is preliminary data.</text>
</comment>
<accession>A0A2B4SFE7</accession>
<evidence type="ECO:0000313" key="1">
    <source>
        <dbReference type="EMBL" id="PFX27829.1"/>
    </source>
</evidence>
<name>A0A2B4SFE7_STYPI</name>
<sequence>MRKTVEGKTTGIRWNFTTVLEDLDFAGDLALLSSAMNHIHNKTTKLEDNAAEVGLKLNFKRCKAMKANSKSDDKLKFGGSEIEEVESFTYLGAANVTKDGGGTADVKKRVALASTQIKRLSNIWQSSDINRKTKASLFNSLVLSDARLGNSLDGRSRKDQRGGEGTEMENWIGHIKRKERNDDCAVALGWTPEGGRKIKKATWRRMVEKDRNGAGWKTWNAVCHAAADRTQGRRGVQALCASWHREI</sequence>
<dbReference type="PANTHER" id="PTHR47027">
    <property type="entry name" value="REVERSE TRANSCRIPTASE DOMAIN-CONTAINING PROTEIN"/>
    <property type="match status" value="1"/>
</dbReference>
<dbReference type="OrthoDB" id="5952030at2759"/>
<evidence type="ECO:0000313" key="2">
    <source>
        <dbReference type="Proteomes" id="UP000225706"/>
    </source>
</evidence>
<dbReference type="EMBL" id="LSMT01000094">
    <property type="protein sequence ID" value="PFX27829.1"/>
    <property type="molecule type" value="Genomic_DNA"/>
</dbReference>
<gene>
    <name evidence="1" type="ORF">AWC38_SpisGene7460</name>
</gene>
<proteinExistence type="predicted"/>
<evidence type="ECO:0008006" key="3">
    <source>
        <dbReference type="Google" id="ProtNLM"/>
    </source>
</evidence>
<dbReference type="STRING" id="50429.A0A2B4SFE7"/>
<dbReference type="PANTHER" id="PTHR47027:SF20">
    <property type="entry name" value="REVERSE TRANSCRIPTASE-LIKE PROTEIN WITH RNA-DIRECTED DNA POLYMERASE DOMAIN"/>
    <property type="match status" value="1"/>
</dbReference>
<keyword evidence="2" id="KW-1185">Reference proteome</keyword>
<dbReference type="Proteomes" id="UP000225706">
    <property type="component" value="Unassembled WGS sequence"/>
</dbReference>
<protein>
    <recommendedName>
        <fullName evidence="3">Reverse transcriptase domain-containing protein</fullName>
    </recommendedName>
</protein>